<dbReference type="Proteomes" id="UP001203972">
    <property type="component" value="Unassembled WGS sequence"/>
</dbReference>
<protein>
    <recommendedName>
        <fullName evidence="8">Permease IIC component</fullName>
    </recommendedName>
</protein>
<dbReference type="GO" id="GO:0009401">
    <property type="term" value="P:phosphoenolpyruvate-dependent sugar phosphotransferase system"/>
    <property type="evidence" value="ECO:0007669"/>
    <property type="project" value="InterPro"/>
</dbReference>
<dbReference type="EMBL" id="WWTN01000050">
    <property type="protein sequence ID" value="MZH57988.1"/>
    <property type="molecule type" value="Genomic_DNA"/>
</dbReference>
<dbReference type="RefSeq" id="WP_008817906.1">
    <property type="nucleotide sequence ID" value="NZ_BAABYY010000002.1"/>
</dbReference>
<dbReference type="PROSITE" id="PS51105">
    <property type="entry name" value="PTS_EIIC_TYPE_3"/>
    <property type="match status" value="1"/>
</dbReference>
<dbReference type="InterPro" id="IPR004501">
    <property type="entry name" value="PTS_EIIC_3"/>
</dbReference>
<feature type="transmembrane region" description="Helical" evidence="9">
    <location>
        <begin position="73"/>
        <end position="90"/>
    </location>
</feature>
<keyword evidence="7 8" id="KW-0472">Membrane</keyword>
<keyword evidence="4 8" id="KW-0762">Sugar transport</keyword>
<keyword evidence="3 8" id="KW-1003">Cell membrane</keyword>
<feature type="transmembrane region" description="Helical" evidence="9">
    <location>
        <begin position="219"/>
        <end position="246"/>
    </location>
</feature>
<dbReference type="Proteomes" id="UP000604383">
    <property type="component" value="Unassembled WGS sequence"/>
</dbReference>
<sequence length="419" mass="46180">MKNSMTKMIDWMTNVLSPKLSKITQNPWIQAMQEAFQIIMPFILLGSIMSLIGNLRKVEALAWIPYSDTISNFTFGLMGLMVVFLIPYLVLKKKGFDSQSTIAGFTALSAYLILCMPTITEAGLTAFAGSFSASGLFVSIIVGMLSAAILLPFLRHKFVKDDGVIPTYIANWFNTLLPVAGIVILATLITEYFGINLFEFLATILAPILTLGQSYIGFLLCYFVMIFLFAFGVNAWAVAAVVVPIWNMGIQANIDAVAAGGSAAAINTTEVIFNGWLNIGGLGCTLPLVIFALISKSRRLKQVGRAVAVPALFNINEPTIYGLPIAWNPLLMIPFIINGVIAPTIVYFSLHYGLCNIPSQLYQMSFLPTGINAYFVSNDFRGILLWIVVFAVTTLVYYPFWKAYEKQELEQEKKESQAL</sequence>
<dbReference type="PIRSF" id="PIRSF006351">
    <property type="entry name" value="PTS_EIIC-Cellobiose"/>
    <property type="match status" value="1"/>
</dbReference>
<dbReference type="PANTHER" id="PTHR33989:SF4">
    <property type="entry name" value="PTS SYSTEM N,N'-DIACETYLCHITOBIOSE-SPECIFIC EIIC COMPONENT"/>
    <property type="match status" value="1"/>
</dbReference>
<proteinExistence type="predicted"/>
<evidence type="ECO:0000313" key="13">
    <source>
        <dbReference type="Proteomes" id="UP001203972"/>
    </source>
</evidence>
<feature type="transmembrane region" description="Helical" evidence="9">
    <location>
        <begin position="102"/>
        <end position="119"/>
    </location>
</feature>
<comment type="function">
    <text evidence="8">The phosphoenolpyruvate-dependent sugar phosphotransferase system (PTS), a major carbohydrate active -transport system, catalyzes the phosphorylation of incoming sugar substrates concomitant with their translocation across the cell membrane.</text>
</comment>
<feature type="domain" description="PTS EIIC type-3" evidence="10">
    <location>
        <begin position="12"/>
        <end position="400"/>
    </location>
</feature>
<accession>A0AAP2USD1</accession>
<dbReference type="InterPro" id="IPR051088">
    <property type="entry name" value="PTS_Sugar-EIIC/EIIB"/>
</dbReference>
<dbReference type="Pfam" id="PF02378">
    <property type="entry name" value="PTS_EIIC"/>
    <property type="match status" value="1"/>
</dbReference>
<dbReference type="GO" id="GO:0005886">
    <property type="term" value="C:plasma membrane"/>
    <property type="evidence" value="ECO:0007669"/>
    <property type="project" value="UniProtKB-SubCell"/>
</dbReference>
<dbReference type="InterPro" id="IPR003352">
    <property type="entry name" value="PTS_EIIC"/>
</dbReference>
<reference evidence="12" key="1">
    <citation type="journal article" date="2019" name="Nat. Med.">
        <title>A library of human gut bacterial isolates paired with longitudinal multiomics data enables mechanistic microbiome research.</title>
        <authorList>
            <person name="Poyet M."/>
            <person name="Groussin M."/>
            <person name="Gibbons S.M."/>
            <person name="Avila-Pacheco J."/>
            <person name="Jiang X."/>
            <person name="Kearney S.M."/>
            <person name="Perrotta A.R."/>
            <person name="Berdy B."/>
            <person name="Zhao S."/>
            <person name="Lieberman T.D."/>
            <person name="Swanson P.K."/>
            <person name="Smith M."/>
            <person name="Roesemann S."/>
            <person name="Alexander J.E."/>
            <person name="Rich S.A."/>
            <person name="Livny J."/>
            <person name="Vlamakis H."/>
            <person name="Clish C."/>
            <person name="Bullock K."/>
            <person name="Deik A."/>
            <person name="Scott J."/>
            <person name="Pierce K.A."/>
            <person name="Xavier R.J."/>
            <person name="Alm E.J."/>
        </authorList>
    </citation>
    <scope>NUCLEOTIDE SEQUENCE</scope>
    <source>
        <strain evidence="12">BIOML-A12</strain>
    </source>
</reference>
<keyword evidence="5 9" id="KW-0812">Transmembrane</keyword>
<dbReference type="GO" id="GO:0008982">
    <property type="term" value="F:protein-N(PI)-phosphohistidine-sugar phosphotransferase activity"/>
    <property type="evidence" value="ECO:0007669"/>
    <property type="project" value="UniProtKB-UniRule"/>
</dbReference>
<evidence type="ECO:0000256" key="5">
    <source>
        <dbReference type="ARBA" id="ARBA00022692"/>
    </source>
</evidence>
<feature type="transmembrane region" description="Helical" evidence="9">
    <location>
        <begin position="275"/>
        <end position="294"/>
    </location>
</feature>
<comment type="subcellular location">
    <subcellularLocation>
        <location evidence="1">Cell membrane</location>
        <topology evidence="1">Multi-pass membrane protein</topology>
    </subcellularLocation>
</comment>
<feature type="transmembrane region" description="Helical" evidence="9">
    <location>
        <begin position="333"/>
        <end position="354"/>
    </location>
</feature>
<comment type="caution">
    <text evidence="11">The sequence shown here is derived from an EMBL/GenBank/DDBJ whole genome shotgun (WGS) entry which is preliminary data.</text>
</comment>
<evidence type="ECO:0000256" key="3">
    <source>
        <dbReference type="ARBA" id="ARBA00022475"/>
    </source>
</evidence>
<keyword evidence="6 9" id="KW-1133">Transmembrane helix</keyword>
<evidence type="ECO:0000256" key="8">
    <source>
        <dbReference type="PIRNR" id="PIRNR006351"/>
    </source>
</evidence>
<name>A0AAP2USD1_CLOIN</name>
<gene>
    <name evidence="12" type="ORF">GT664_20045</name>
    <name evidence="11" type="ORF">MKC95_18445</name>
</gene>
<feature type="transmembrane region" description="Helical" evidence="9">
    <location>
        <begin position="192"/>
        <end position="212"/>
    </location>
</feature>
<organism evidence="11 13">
    <name type="scientific">Clostridium innocuum</name>
    <dbReference type="NCBI Taxonomy" id="1522"/>
    <lineage>
        <taxon>Bacteria</taxon>
        <taxon>Bacillati</taxon>
        <taxon>Bacillota</taxon>
        <taxon>Clostridia</taxon>
        <taxon>Eubacteriales</taxon>
        <taxon>Clostridiaceae</taxon>
        <taxon>Clostridium</taxon>
    </lineage>
</organism>
<dbReference type="GO" id="GO:1902815">
    <property type="term" value="P:N,N'-diacetylchitobiose import"/>
    <property type="evidence" value="ECO:0007669"/>
    <property type="project" value="TreeGrafter"/>
</dbReference>
<evidence type="ECO:0000313" key="12">
    <source>
        <dbReference type="EMBL" id="MZH57988.1"/>
    </source>
</evidence>
<evidence type="ECO:0000256" key="7">
    <source>
        <dbReference type="ARBA" id="ARBA00023136"/>
    </source>
</evidence>
<feature type="transmembrane region" description="Helical" evidence="9">
    <location>
        <begin position="131"/>
        <end position="153"/>
    </location>
</feature>
<feature type="transmembrane region" description="Helical" evidence="9">
    <location>
        <begin position="383"/>
        <end position="401"/>
    </location>
</feature>
<dbReference type="PANTHER" id="PTHR33989">
    <property type="match status" value="1"/>
</dbReference>
<feature type="transmembrane region" description="Helical" evidence="9">
    <location>
        <begin position="306"/>
        <end position="327"/>
    </location>
</feature>
<evidence type="ECO:0000256" key="4">
    <source>
        <dbReference type="ARBA" id="ARBA00022597"/>
    </source>
</evidence>
<feature type="transmembrane region" description="Helical" evidence="9">
    <location>
        <begin position="35"/>
        <end position="53"/>
    </location>
</feature>
<evidence type="ECO:0000256" key="1">
    <source>
        <dbReference type="ARBA" id="ARBA00004651"/>
    </source>
</evidence>
<dbReference type="AlphaFoldDB" id="A0AAP2USD1"/>
<dbReference type="InterPro" id="IPR004796">
    <property type="entry name" value="PTS_IIC_cello"/>
</dbReference>
<keyword evidence="2 8" id="KW-0813">Transport</keyword>
<evidence type="ECO:0000259" key="10">
    <source>
        <dbReference type="PROSITE" id="PS51105"/>
    </source>
</evidence>
<evidence type="ECO:0000256" key="6">
    <source>
        <dbReference type="ARBA" id="ARBA00022989"/>
    </source>
</evidence>
<evidence type="ECO:0000313" key="11">
    <source>
        <dbReference type="EMBL" id="MCR0234749.1"/>
    </source>
</evidence>
<reference evidence="11" key="2">
    <citation type="journal article" date="2022" name="Clin. Infect. Dis.">
        <title>Association between Clostridium innocuum and antibiotic-associated diarrhea in adults and children: A cross-sectional study and comparative genomics analysis.</title>
        <authorList>
            <person name="Cherny K.E."/>
            <person name="Muscat E.B."/>
            <person name="Balaji A."/>
            <person name="Mukherjee J."/>
            <person name="Ozer E.A."/>
            <person name="Angarone M.P."/>
            <person name="Hauser A.R."/>
            <person name="Sichel J.S."/>
            <person name="Amponsah E."/>
            <person name="Kociolek L.K."/>
        </authorList>
    </citation>
    <scope>NUCLEOTIDE SEQUENCE</scope>
    <source>
        <strain evidence="11">NU1-AC-029v</strain>
    </source>
</reference>
<feature type="transmembrane region" description="Helical" evidence="9">
    <location>
        <begin position="165"/>
        <end position="186"/>
    </location>
</feature>
<evidence type="ECO:0000256" key="2">
    <source>
        <dbReference type="ARBA" id="ARBA00022448"/>
    </source>
</evidence>
<evidence type="ECO:0000256" key="9">
    <source>
        <dbReference type="SAM" id="Phobius"/>
    </source>
</evidence>
<dbReference type="EMBL" id="JAKTMA010000039">
    <property type="protein sequence ID" value="MCR0234749.1"/>
    <property type="molecule type" value="Genomic_DNA"/>
</dbReference>